<evidence type="ECO:0000313" key="3">
    <source>
        <dbReference type="Proteomes" id="UP000028837"/>
    </source>
</evidence>
<dbReference type="GO" id="GO:0000731">
    <property type="term" value="P:DNA synthesis involved in DNA repair"/>
    <property type="evidence" value="ECO:0007669"/>
    <property type="project" value="InterPro"/>
</dbReference>
<feature type="region of interest" description="Disordered" evidence="1">
    <location>
        <begin position="94"/>
        <end position="137"/>
    </location>
</feature>
<dbReference type="AlphaFoldDB" id="A0A086JTB2"/>
<dbReference type="InterPro" id="IPR007218">
    <property type="entry name" value="DNA_pol_delta_4"/>
</dbReference>
<reference evidence="2 3" key="1">
    <citation type="submission" date="2014-02" db="EMBL/GenBank/DDBJ databases">
        <authorList>
            <person name="Sibley D."/>
            <person name="Venepally P."/>
            <person name="Karamycheva S."/>
            <person name="Hadjithomas M."/>
            <person name="Khan A."/>
            <person name="Brunk B."/>
            <person name="Roos D."/>
            <person name="Caler E."/>
            <person name="Lorenzi H."/>
        </authorList>
    </citation>
    <scope>NUCLEOTIDE SEQUENCE [LARGE SCALE GENOMIC DNA]</scope>
    <source>
        <strain evidence="2 3">GAB2-2007-GAL-DOM2</strain>
    </source>
</reference>
<proteinExistence type="predicted"/>
<feature type="compositionally biased region" description="Basic residues" evidence="1">
    <location>
        <begin position="126"/>
        <end position="135"/>
    </location>
</feature>
<evidence type="ECO:0000313" key="2">
    <source>
        <dbReference type="EMBL" id="KFG35380.1"/>
    </source>
</evidence>
<accession>A0A086JTB2</accession>
<dbReference type="PANTHER" id="PTHR14303:SF0">
    <property type="entry name" value="DNA POLYMERASE DELTA SUBUNIT 4"/>
    <property type="match status" value="1"/>
</dbReference>
<dbReference type="VEuPathDB" id="ToxoDB:TGDOM2_254640"/>
<protein>
    <submittedName>
        <fullName evidence="2">DNA polymerase delta subunit 4</fullName>
    </submittedName>
</protein>
<dbReference type="OrthoDB" id="337486at2759"/>
<gene>
    <name evidence="2" type="ORF">TGDOM2_254640</name>
</gene>
<dbReference type="Proteomes" id="UP000028837">
    <property type="component" value="Unassembled WGS sequence"/>
</dbReference>
<dbReference type="Pfam" id="PF04081">
    <property type="entry name" value="DNA_pol_delta_4"/>
    <property type="match status" value="1"/>
</dbReference>
<dbReference type="GO" id="GO:0003887">
    <property type="term" value="F:DNA-directed DNA polymerase activity"/>
    <property type="evidence" value="ECO:0007669"/>
    <property type="project" value="TreeGrafter"/>
</dbReference>
<dbReference type="PANTHER" id="PTHR14303">
    <property type="entry name" value="DNA POLYMERASE DELTA SUBUNIT 4"/>
    <property type="match status" value="1"/>
</dbReference>
<comment type="caution">
    <text evidence="2">The sequence shown here is derived from an EMBL/GenBank/DDBJ whole genome shotgun (WGS) entry which is preliminary data.</text>
</comment>
<dbReference type="GO" id="GO:0006261">
    <property type="term" value="P:DNA-templated DNA replication"/>
    <property type="evidence" value="ECO:0007669"/>
    <property type="project" value="TreeGrafter"/>
</dbReference>
<dbReference type="EMBL" id="AHZU02001173">
    <property type="protein sequence ID" value="KFG35380.1"/>
    <property type="molecule type" value="Genomic_DNA"/>
</dbReference>
<evidence type="ECO:0000256" key="1">
    <source>
        <dbReference type="SAM" id="MobiDB-lite"/>
    </source>
</evidence>
<organism evidence="2 3">
    <name type="scientific">Toxoplasma gondii GAB2-2007-GAL-DOM2</name>
    <dbReference type="NCBI Taxonomy" id="1130820"/>
    <lineage>
        <taxon>Eukaryota</taxon>
        <taxon>Sar</taxon>
        <taxon>Alveolata</taxon>
        <taxon>Apicomplexa</taxon>
        <taxon>Conoidasida</taxon>
        <taxon>Coccidia</taxon>
        <taxon>Eucoccidiorida</taxon>
        <taxon>Eimeriorina</taxon>
        <taxon>Sarcocystidae</taxon>
        <taxon>Toxoplasma</taxon>
    </lineage>
</organism>
<sequence>MAALSSAVYPDTNFCSDVTCIACTVAALQTVAGFDSRCRMSSRCGLQYSPCPDWKVSRWRVPCCRTVSKLTLLVSFMPSFYSCALAKMNAEELRETPKKGRRGGPRRTSADREHGSGKSPPSSKGVRSKTKHHTAPLRLPHSALCKGSYQIAKKCTTEGPFDTASSPEVRMAVAQPKRICSLRDTRDAAEQSRVFCGQNSHRTNPCNRFQGLSETLRHKLSLERQKTRHFVLGGDEGQALGTALEPMLQRFDMAVQYGPCCGLSRSERWYRADELGMEPPLEVKQAIQFTRGDASIFDQRLSRFGVTNLEKHK</sequence>
<name>A0A086JTB2_TOXGO</name>
<dbReference type="GO" id="GO:0043625">
    <property type="term" value="C:delta DNA polymerase complex"/>
    <property type="evidence" value="ECO:0007669"/>
    <property type="project" value="TreeGrafter"/>
</dbReference>